<feature type="transmembrane region" description="Helical" evidence="6">
    <location>
        <begin position="68"/>
        <end position="87"/>
    </location>
</feature>
<dbReference type="PANTHER" id="PTHR30482:SF10">
    <property type="entry name" value="HIGH-AFFINITY BRANCHED-CHAIN AMINO ACID TRANSPORT PROTEIN BRAE"/>
    <property type="match status" value="1"/>
</dbReference>
<proteinExistence type="predicted"/>
<accession>A0A8J3A7I9</accession>
<protein>
    <submittedName>
        <fullName evidence="7">Branched-chain amino acid ABC transporter permease</fullName>
    </submittedName>
</protein>
<evidence type="ECO:0000256" key="5">
    <source>
        <dbReference type="ARBA" id="ARBA00023136"/>
    </source>
</evidence>
<feature type="transmembrane region" description="Helical" evidence="6">
    <location>
        <begin position="249"/>
        <end position="277"/>
    </location>
</feature>
<dbReference type="GO" id="GO:0005886">
    <property type="term" value="C:plasma membrane"/>
    <property type="evidence" value="ECO:0007669"/>
    <property type="project" value="UniProtKB-SubCell"/>
</dbReference>
<dbReference type="AlphaFoldDB" id="A0A8J3A7I9"/>
<feature type="transmembrane region" description="Helical" evidence="6">
    <location>
        <begin position="289"/>
        <end position="312"/>
    </location>
</feature>
<evidence type="ECO:0000256" key="2">
    <source>
        <dbReference type="ARBA" id="ARBA00022475"/>
    </source>
</evidence>
<name>A0A8J3A7I9_9ACTN</name>
<keyword evidence="4 6" id="KW-1133">Transmembrane helix</keyword>
<reference evidence="7" key="2">
    <citation type="submission" date="2020-09" db="EMBL/GenBank/DDBJ databases">
        <authorList>
            <person name="Sun Q."/>
            <person name="Zhou Y."/>
        </authorList>
    </citation>
    <scope>NUCLEOTIDE SEQUENCE</scope>
    <source>
        <strain evidence="7">CGMCC 1.14988</strain>
    </source>
</reference>
<reference evidence="7" key="1">
    <citation type="journal article" date="2014" name="Int. J. Syst. Evol. Microbiol.">
        <title>Complete genome sequence of Corynebacterium casei LMG S-19264T (=DSM 44701T), isolated from a smear-ripened cheese.</title>
        <authorList>
            <consortium name="US DOE Joint Genome Institute (JGI-PGF)"/>
            <person name="Walter F."/>
            <person name="Albersmeier A."/>
            <person name="Kalinowski J."/>
            <person name="Ruckert C."/>
        </authorList>
    </citation>
    <scope>NUCLEOTIDE SEQUENCE</scope>
    <source>
        <strain evidence="7">CGMCC 1.14988</strain>
    </source>
</reference>
<feature type="transmembrane region" description="Helical" evidence="6">
    <location>
        <begin position="217"/>
        <end position="237"/>
    </location>
</feature>
<dbReference type="EMBL" id="BMHA01000001">
    <property type="protein sequence ID" value="GGI03433.1"/>
    <property type="molecule type" value="Genomic_DNA"/>
</dbReference>
<evidence type="ECO:0000256" key="1">
    <source>
        <dbReference type="ARBA" id="ARBA00004651"/>
    </source>
</evidence>
<keyword evidence="8" id="KW-1185">Reference proteome</keyword>
<evidence type="ECO:0000313" key="7">
    <source>
        <dbReference type="EMBL" id="GGI03433.1"/>
    </source>
</evidence>
<dbReference type="Pfam" id="PF02653">
    <property type="entry name" value="BPD_transp_2"/>
    <property type="match status" value="1"/>
</dbReference>
<feature type="transmembrane region" description="Helical" evidence="6">
    <location>
        <begin position="94"/>
        <end position="112"/>
    </location>
</feature>
<feature type="transmembrane region" description="Helical" evidence="6">
    <location>
        <begin position="12"/>
        <end position="33"/>
    </location>
</feature>
<evidence type="ECO:0000256" key="6">
    <source>
        <dbReference type="SAM" id="Phobius"/>
    </source>
</evidence>
<organism evidence="7 8">
    <name type="scientific">Egicoccus halophilus</name>
    <dbReference type="NCBI Taxonomy" id="1670830"/>
    <lineage>
        <taxon>Bacteria</taxon>
        <taxon>Bacillati</taxon>
        <taxon>Actinomycetota</taxon>
        <taxon>Nitriliruptoria</taxon>
        <taxon>Egicoccales</taxon>
        <taxon>Egicoccaceae</taxon>
        <taxon>Egicoccus</taxon>
    </lineage>
</organism>
<sequence>MDVDLLRVVVDGLRTAIGPVAAVYALAAIGLNVHYGYTGLLNFGQVGFMLVGAYGMGIAVSIHTLPLTLGILLGILAAVALALLLGFPTLRLRADYLAICTIAAAEILRFIFRSSPMAEVTGGAFGIPSQVGGSGFTGSFVRANPIPEGTYGVGPLTFSHTRLWVMVVCWAVVALSALMVWALMRSPWGRVIKSIREDEDAARSLGKNVFAYKMQSLVLGGVLGGVAGILLVLNQGAMTPDQFLPQITFFAYTVLLLGGAATVTGPILGSVLFWFVLQAMDSLLRQTGAGNAAIGAVRLAIVGLILILLMAFRPQGIMGNKQEMMLDA</sequence>
<keyword evidence="3 6" id="KW-0812">Transmembrane</keyword>
<dbReference type="InterPro" id="IPR001851">
    <property type="entry name" value="ABC_transp_permease"/>
</dbReference>
<dbReference type="RefSeq" id="WP_130648420.1">
    <property type="nucleotide sequence ID" value="NZ_BMHA01000001.1"/>
</dbReference>
<dbReference type="PANTHER" id="PTHR30482">
    <property type="entry name" value="HIGH-AFFINITY BRANCHED-CHAIN AMINO ACID TRANSPORT SYSTEM PERMEASE"/>
    <property type="match status" value="1"/>
</dbReference>
<comment type="caution">
    <text evidence="7">The sequence shown here is derived from an EMBL/GenBank/DDBJ whole genome shotgun (WGS) entry which is preliminary data.</text>
</comment>
<dbReference type="Proteomes" id="UP000650511">
    <property type="component" value="Unassembled WGS sequence"/>
</dbReference>
<evidence type="ECO:0000256" key="4">
    <source>
        <dbReference type="ARBA" id="ARBA00022989"/>
    </source>
</evidence>
<feature type="transmembrane region" description="Helical" evidence="6">
    <location>
        <begin position="163"/>
        <end position="184"/>
    </location>
</feature>
<comment type="subcellular location">
    <subcellularLocation>
        <location evidence="1">Cell membrane</location>
        <topology evidence="1">Multi-pass membrane protein</topology>
    </subcellularLocation>
</comment>
<dbReference type="CDD" id="cd06581">
    <property type="entry name" value="TM_PBP1_LivM_like"/>
    <property type="match status" value="1"/>
</dbReference>
<gene>
    <name evidence="7" type="ORF">GCM10011354_04010</name>
</gene>
<keyword evidence="2" id="KW-1003">Cell membrane</keyword>
<dbReference type="OrthoDB" id="9814461at2"/>
<feature type="transmembrane region" description="Helical" evidence="6">
    <location>
        <begin position="40"/>
        <end position="62"/>
    </location>
</feature>
<evidence type="ECO:0000256" key="3">
    <source>
        <dbReference type="ARBA" id="ARBA00022692"/>
    </source>
</evidence>
<dbReference type="GO" id="GO:0015658">
    <property type="term" value="F:branched-chain amino acid transmembrane transporter activity"/>
    <property type="evidence" value="ECO:0007669"/>
    <property type="project" value="InterPro"/>
</dbReference>
<dbReference type="InterPro" id="IPR043428">
    <property type="entry name" value="LivM-like"/>
</dbReference>
<keyword evidence="5 6" id="KW-0472">Membrane</keyword>
<evidence type="ECO:0000313" key="8">
    <source>
        <dbReference type="Proteomes" id="UP000650511"/>
    </source>
</evidence>